<dbReference type="AlphaFoldDB" id="A0A939B6V4"/>
<evidence type="ECO:0000313" key="1">
    <source>
        <dbReference type="EMBL" id="MBM6672925.1"/>
    </source>
</evidence>
<comment type="caution">
    <text evidence="1">The sequence shown here is derived from an EMBL/GenBank/DDBJ whole genome shotgun (WGS) entry which is preliminary data.</text>
</comment>
<evidence type="ECO:0000313" key="2">
    <source>
        <dbReference type="Proteomes" id="UP000706891"/>
    </source>
</evidence>
<organism evidence="1 2">
    <name type="scientific">Marseilla massiliensis</name>
    <dbReference type="NCBI Taxonomy" id="1841864"/>
    <lineage>
        <taxon>Bacteria</taxon>
        <taxon>Pseudomonadati</taxon>
        <taxon>Bacteroidota</taxon>
        <taxon>Bacteroidia</taxon>
        <taxon>Bacteroidales</taxon>
        <taxon>Prevotellaceae</taxon>
        <taxon>Marseilla</taxon>
    </lineage>
</organism>
<keyword evidence="2" id="KW-1185">Reference proteome</keyword>
<proteinExistence type="predicted"/>
<sequence>MLVSISSCSSIDCPMNSLVYTQYQLRNSDGLVDTLHDTLTISTQRAIDGNDSILINRNVRTTEFSLPISYAHPQDVFFFEMIDTLTKATTYDTVTVTKEDHEHFESVDCSPSYFHTITAVSSTNHAIDSIVLIYPDVNYDTSRKHFNIYFRHRR</sequence>
<dbReference type="InterPro" id="IPR045607">
    <property type="entry name" value="DUF6452"/>
</dbReference>
<protein>
    <submittedName>
        <fullName evidence="1">Alpha amylase</fullName>
    </submittedName>
</protein>
<reference evidence="1" key="1">
    <citation type="submission" date="2020-08" db="EMBL/GenBank/DDBJ databases">
        <authorList>
            <person name="Cejkova D."/>
            <person name="Kubasova T."/>
            <person name="Jahodarova E."/>
            <person name="Rychlik I."/>
        </authorList>
    </citation>
    <scope>NUCLEOTIDE SEQUENCE</scope>
    <source>
        <strain evidence="1">An824</strain>
    </source>
</reference>
<dbReference type="Proteomes" id="UP000706891">
    <property type="component" value="Unassembled WGS sequence"/>
</dbReference>
<accession>A0A939B6V4</accession>
<dbReference type="EMBL" id="JACJJG010000008">
    <property type="protein sequence ID" value="MBM6672925.1"/>
    <property type="molecule type" value="Genomic_DNA"/>
</dbReference>
<name>A0A939B6V4_9BACT</name>
<dbReference type="RefSeq" id="WP_205103477.1">
    <property type="nucleotide sequence ID" value="NZ_JACJJG010000008.1"/>
</dbReference>
<dbReference type="Pfam" id="PF20050">
    <property type="entry name" value="DUF6452"/>
    <property type="match status" value="1"/>
</dbReference>
<reference evidence="1" key="2">
    <citation type="journal article" date="2021" name="Sci. Rep.">
        <title>The distribution of antibiotic resistance genes in chicken gut microbiota commensals.</title>
        <authorList>
            <person name="Juricova H."/>
            <person name="Matiasovicova J."/>
            <person name="Kubasova T."/>
            <person name="Cejkova D."/>
            <person name="Rychlik I."/>
        </authorList>
    </citation>
    <scope>NUCLEOTIDE SEQUENCE</scope>
    <source>
        <strain evidence="1">An824</strain>
    </source>
</reference>
<gene>
    <name evidence="1" type="ORF">H6A34_03430</name>
</gene>